<sequence length="164" mass="19029">MWIQRQEIKQKNTWIVMVSSRTSLLATNRLLKITKDRKQMMSRVTGLETLARPAIRHQHTVHRSNRHSIESCMPDDRRMLIRRLVCRRKLKNSLVKAAAASSSLKLDSVIVLRALFSNATCTNTTWKWSDAIVDPSLFERNSKLPARRLLANLIPFYLFIMPTT</sequence>
<evidence type="ECO:0000313" key="2">
    <source>
        <dbReference type="Proteomes" id="UP000827892"/>
    </source>
</evidence>
<dbReference type="AlphaFoldDB" id="A0AAE9AE31"/>
<protein>
    <submittedName>
        <fullName evidence="1">Uncharacterized protein</fullName>
    </submittedName>
</protein>
<dbReference type="EMBL" id="CP090894">
    <property type="protein sequence ID" value="ULT97186.1"/>
    <property type="molecule type" value="Genomic_DNA"/>
</dbReference>
<organism evidence="1 2">
    <name type="scientific">Caenorhabditis briggsae</name>
    <dbReference type="NCBI Taxonomy" id="6238"/>
    <lineage>
        <taxon>Eukaryota</taxon>
        <taxon>Metazoa</taxon>
        <taxon>Ecdysozoa</taxon>
        <taxon>Nematoda</taxon>
        <taxon>Chromadorea</taxon>
        <taxon>Rhabditida</taxon>
        <taxon>Rhabditina</taxon>
        <taxon>Rhabditomorpha</taxon>
        <taxon>Rhabditoidea</taxon>
        <taxon>Rhabditidae</taxon>
        <taxon>Peloderinae</taxon>
        <taxon>Caenorhabditis</taxon>
    </lineage>
</organism>
<proteinExistence type="predicted"/>
<name>A0AAE9AE31_CAEBR</name>
<reference evidence="1 2" key="1">
    <citation type="submission" date="2022-05" db="EMBL/GenBank/DDBJ databases">
        <title>Chromosome-level reference genomes for two strains of Caenorhabditis briggsae: an improved platform for comparative genomics.</title>
        <authorList>
            <person name="Stevens L."/>
            <person name="Andersen E.C."/>
        </authorList>
    </citation>
    <scope>NUCLEOTIDE SEQUENCE [LARGE SCALE GENOMIC DNA]</scope>
    <source>
        <strain evidence="1">QX1410_ONT</strain>
        <tissue evidence="1">Whole-organism</tissue>
    </source>
</reference>
<gene>
    <name evidence="1" type="ORF">L3Y34_005187</name>
</gene>
<evidence type="ECO:0000313" key="1">
    <source>
        <dbReference type="EMBL" id="ULT97186.1"/>
    </source>
</evidence>
<accession>A0AAE9AE31</accession>
<dbReference type="Proteomes" id="UP000827892">
    <property type="component" value="Chromosome IV"/>
</dbReference>